<gene>
    <name evidence="1" type="ORF">METZ01_LOCUS449030</name>
</gene>
<organism evidence="1">
    <name type="scientific">marine metagenome</name>
    <dbReference type="NCBI Taxonomy" id="408172"/>
    <lineage>
        <taxon>unclassified sequences</taxon>
        <taxon>metagenomes</taxon>
        <taxon>ecological metagenomes</taxon>
    </lineage>
</organism>
<sequence length="22" mass="2710">EKVKELINIQWIFFILLSLLCF</sequence>
<evidence type="ECO:0000313" key="1">
    <source>
        <dbReference type="EMBL" id="SVD96176.1"/>
    </source>
</evidence>
<reference evidence="1" key="1">
    <citation type="submission" date="2018-05" db="EMBL/GenBank/DDBJ databases">
        <authorList>
            <person name="Lanie J.A."/>
            <person name="Ng W.-L."/>
            <person name="Kazmierczak K.M."/>
            <person name="Andrzejewski T.M."/>
            <person name="Davidsen T.M."/>
            <person name="Wayne K.J."/>
            <person name="Tettelin H."/>
            <person name="Glass J.I."/>
            <person name="Rusch D."/>
            <person name="Podicherti R."/>
            <person name="Tsui H.-C.T."/>
            <person name="Winkler M.E."/>
        </authorList>
    </citation>
    <scope>NUCLEOTIDE SEQUENCE</scope>
</reference>
<dbReference type="EMBL" id="UINC01184797">
    <property type="protein sequence ID" value="SVD96176.1"/>
    <property type="molecule type" value="Genomic_DNA"/>
</dbReference>
<protein>
    <submittedName>
        <fullName evidence="1">Uncharacterized protein</fullName>
    </submittedName>
</protein>
<dbReference type="AlphaFoldDB" id="A0A382ZKS3"/>
<proteinExistence type="predicted"/>
<feature type="non-terminal residue" evidence="1">
    <location>
        <position position="22"/>
    </location>
</feature>
<name>A0A382ZKS3_9ZZZZ</name>
<accession>A0A382ZKS3</accession>
<feature type="non-terminal residue" evidence="1">
    <location>
        <position position="1"/>
    </location>
</feature>